<organism evidence="2 3">
    <name type="scientific">Ajellomyces capsulatus</name>
    <name type="common">Darling's disease fungus</name>
    <name type="synonym">Histoplasma capsulatum</name>
    <dbReference type="NCBI Taxonomy" id="5037"/>
    <lineage>
        <taxon>Eukaryota</taxon>
        <taxon>Fungi</taxon>
        <taxon>Dikarya</taxon>
        <taxon>Ascomycota</taxon>
        <taxon>Pezizomycotina</taxon>
        <taxon>Eurotiomycetes</taxon>
        <taxon>Eurotiomycetidae</taxon>
        <taxon>Onygenales</taxon>
        <taxon>Ajellomycetaceae</taxon>
        <taxon>Histoplasma</taxon>
    </lineage>
</organism>
<dbReference type="EMBL" id="CP069109">
    <property type="protein sequence ID" value="QSS59599.1"/>
    <property type="molecule type" value="Genomic_DNA"/>
</dbReference>
<gene>
    <name evidence="2" type="ORF">I7I51_09035</name>
</gene>
<evidence type="ECO:0000313" key="3">
    <source>
        <dbReference type="Proteomes" id="UP000663671"/>
    </source>
</evidence>
<evidence type="ECO:0000313" key="2">
    <source>
        <dbReference type="EMBL" id="QSS59599.1"/>
    </source>
</evidence>
<reference evidence="2" key="1">
    <citation type="submission" date="2021-01" db="EMBL/GenBank/DDBJ databases">
        <title>Chromosome-level genome assembly of a human fungal pathogen reveals clustering of transcriptionally co-regulated genes.</title>
        <authorList>
            <person name="Voorhies M."/>
            <person name="Cohen S."/>
            <person name="Shea T.P."/>
            <person name="Petrus S."/>
            <person name="Munoz J.F."/>
            <person name="Poplawski S."/>
            <person name="Goldman W.E."/>
            <person name="Michael T."/>
            <person name="Cuomo C.A."/>
            <person name="Sil A."/>
            <person name="Beyhan S."/>
        </authorList>
    </citation>
    <scope>NUCLEOTIDE SEQUENCE</scope>
    <source>
        <strain evidence="2">WU24</strain>
    </source>
</reference>
<accession>A0A8A1M0K7</accession>
<proteinExistence type="predicted"/>
<dbReference type="AlphaFoldDB" id="A0A8A1M0K7"/>
<sequence length="306" mass="32710">MDDDSEGQPPSPVSGGAGWGGTAARRRPFDWPSPVLGADCRDAPIDPNKTWVGRGLFDDHGKELDKPIKPCRAGIRIVSFGPESSPLLISTERAGLRGVIAASPWLSHEWEDEQAHDRNAMQCPAPACFARINLRVHLPASLAGVWGCNISHGSMSSTGNVVLPVNFQAKGGKGETSRREAKEANPYRCSIPLAAEDGSSRIMFAKLSFGAARHRSRRECRVGGWVGQPNKKPGHGKLAGGASSVAVIANSNRETDVSHQRQNPLRVMIAMVAIVCILDALPDHKTCGMSSSIPPPGMDIYTLAKN</sequence>
<feature type="region of interest" description="Disordered" evidence="1">
    <location>
        <begin position="1"/>
        <end position="31"/>
    </location>
</feature>
<protein>
    <submittedName>
        <fullName evidence="2">Uncharacterized protein</fullName>
    </submittedName>
</protein>
<dbReference type="Proteomes" id="UP000663671">
    <property type="component" value="Chromosome 2"/>
</dbReference>
<evidence type="ECO:0000256" key="1">
    <source>
        <dbReference type="SAM" id="MobiDB-lite"/>
    </source>
</evidence>
<name>A0A8A1M0K7_AJECA</name>
<dbReference type="VEuPathDB" id="FungiDB:I7I51_09035"/>
<dbReference type="OrthoDB" id="10357863at2759"/>